<accession>A0AAV7AHZ2</accession>
<evidence type="ECO:0000313" key="2">
    <source>
        <dbReference type="EMBL" id="KAG8559679.1"/>
    </source>
</evidence>
<feature type="region of interest" description="Disordered" evidence="1">
    <location>
        <begin position="84"/>
        <end position="128"/>
    </location>
</feature>
<name>A0AAV7AHZ2_ENGPU</name>
<dbReference type="Proteomes" id="UP000824782">
    <property type="component" value="Unassembled WGS sequence"/>
</dbReference>
<comment type="caution">
    <text evidence="2">The sequence shown here is derived from an EMBL/GenBank/DDBJ whole genome shotgun (WGS) entry which is preliminary data.</text>
</comment>
<proteinExistence type="predicted"/>
<keyword evidence="3" id="KW-1185">Reference proteome</keyword>
<evidence type="ECO:0000256" key="1">
    <source>
        <dbReference type="SAM" id="MobiDB-lite"/>
    </source>
</evidence>
<sequence length="128" mass="14796">MAVTCSTFLQRQQDRRPLVSDSLFHAGFVIPDNQEDREEMGQGDSNAPVLLFVGGEDMLNIGRRERRPRRPRLNSEDFQRVWQEVEAEMFPAAPDPQTSSGKRKRGDGGETSGKKRQKKAKRRRRRRN</sequence>
<dbReference type="EMBL" id="WNYA01000008">
    <property type="protein sequence ID" value="KAG8559679.1"/>
    <property type="molecule type" value="Genomic_DNA"/>
</dbReference>
<feature type="compositionally biased region" description="Basic residues" evidence="1">
    <location>
        <begin position="114"/>
        <end position="128"/>
    </location>
</feature>
<organism evidence="2 3">
    <name type="scientific">Engystomops pustulosus</name>
    <name type="common">Tungara frog</name>
    <name type="synonym">Physalaemus pustulosus</name>
    <dbReference type="NCBI Taxonomy" id="76066"/>
    <lineage>
        <taxon>Eukaryota</taxon>
        <taxon>Metazoa</taxon>
        <taxon>Chordata</taxon>
        <taxon>Craniata</taxon>
        <taxon>Vertebrata</taxon>
        <taxon>Euteleostomi</taxon>
        <taxon>Amphibia</taxon>
        <taxon>Batrachia</taxon>
        <taxon>Anura</taxon>
        <taxon>Neobatrachia</taxon>
        <taxon>Hyloidea</taxon>
        <taxon>Leptodactylidae</taxon>
        <taxon>Leiuperinae</taxon>
        <taxon>Engystomops</taxon>
    </lineage>
</organism>
<evidence type="ECO:0000313" key="3">
    <source>
        <dbReference type="Proteomes" id="UP000824782"/>
    </source>
</evidence>
<dbReference type="AlphaFoldDB" id="A0AAV7AHZ2"/>
<gene>
    <name evidence="2" type="ORF">GDO81_017413</name>
</gene>
<protein>
    <submittedName>
        <fullName evidence="2">Uncharacterized protein</fullName>
    </submittedName>
</protein>
<reference evidence="2" key="1">
    <citation type="thesis" date="2020" institute="ProQuest LLC" country="789 East Eisenhower Parkway, Ann Arbor, MI, USA">
        <title>Comparative Genomics and Chromosome Evolution.</title>
        <authorList>
            <person name="Mudd A.B."/>
        </authorList>
    </citation>
    <scope>NUCLEOTIDE SEQUENCE</scope>
    <source>
        <strain evidence="2">237g6f4</strain>
        <tissue evidence="2">Blood</tissue>
    </source>
</reference>